<evidence type="ECO:0000256" key="6">
    <source>
        <dbReference type="ARBA" id="ARBA00048019"/>
    </source>
</evidence>
<dbReference type="PANTHER" id="PTHR42880:SF1">
    <property type="entry name" value="ISOPROPYLMALATE_HOMOCITRATE_CITRAMALATE SYNTHASE FAMILY PROTEIN"/>
    <property type="match status" value="1"/>
</dbReference>
<evidence type="ECO:0000256" key="5">
    <source>
        <dbReference type="ARBA" id="ARBA00022679"/>
    </source>
</evidence>
<dbReference type="SUPFAM" id="SSF51569">
    <property type="entry name" value="Aldolase"/>
    <property type="match status" value="1"/>
</dbReference>
<comment type="function">
    <text evidence="1 8">This protein is a Fe-Mo-cofactor biosynthetic component.</text>
</comment>
<dbReference type="AlphaFoldDB" id="A0A1G8D1W8"/>
<dbReference type="Proteomes" id="UP000198854">
    <property type="component" value="Unassembled WGS sequence"/>
</dbReference>
<dbReference type="PROSITE" id="PS50991">
    <property type="entry name" value="PYR_CT"/>
    <property type="match status" value="1"/>
</dbReference>
<evidence type="ECO:0000313" key="11">
    <source>
        <dbReference type="Proteomes" id="UP000198854"/>
    </source>
</evidence>
<dbReference type="CDD" id="cd07939">
    <property type="entry name" value="DRE_TIM_NifV"/>
    <property type="match status" value="1"/>
</dbReference>
<gene>
    <name evidence="10" type="ORF">SAMN04488136_11845</name>
</gene>
<dbReference type="STRING" id="861298.SAMN04488136_11845"/>
<keyword evidence="8" id="KW-0535">Nitrogen fixation</keyword>
<dbReference type="InterPro" id="IPR013477">
    <property type="entry name" value="NifV/FrbC"/>
</dbReference>
<evidence type="ECO:0000256" key="3">
    <source>
        <dbReference type="ARBA" id="ARBA00012974"/>
    </source>
</evidence>
<protein>
    <recommendedName>
        <fullName evidence="4 8">Homocitrate synthase</fullName>
        <ecNumber evidence="3 8">2.3.3.14</ecNumber>
    </recommendedName>
</protein>
<dbReference type="InterPro" id="IPR054691">
    <property type="entry name" value="LeuA/HCS_post-cat"/>
</dbReference>
<organism evidence="10 11">
    <name type="scientific">Vibrio xiamenensis</name>
    <dbReference type="NCBI Taxonomy" id="861298"/>
    <lineage>
        <taxon>Bacteria</taxon>
        <taxon>Pseudomonadati</taxon>
        <taxon>Pseudomonadota</taxon>
        <taxon>Gammaproteobacteria</taxon>
        <taxon>Vibrionales</taxon>
        <taxon>Vibrionaceae</taxon>
        <taxon>Vibrio</taxon>
    </lineage>
</organism>
<keyword evidence="11" id="KW-1185">Reference proteome</keyword>
<dbReference type="GO" id="GO:0019752">
    <property type="term" value="P:carboxylic acid metabolic process"/>
    <property type="evidence" value="ECO:0007669"/>
    <property type="project" value="UniProtKB-UniRule"/>
</dbReference>
<accession>A0A1G8D1W8</accession>
<dbReference type="Pfam" id="PF00682">
    <property type="entry name" value="HMGL-like"/>
    <property type="match status" value="1"/>
</dbReference>
<feature type="domain" description="Pyruvate carboxyltransferase" evidence="9">
    <location>
        <begin position="17"/>
        <end position="268"/>
    </location>
</feature>
<comment type="similarity">
    <text evidence="2 7">Belongs to the alpha-IPM synthase/homocitrate synthase family.</text>
</comment>
<dbReference type="InterPro" id="IPR002034">
    <property type="entry name" value="AIPM/Hcit_synth_CS"/>
</dbReference>
<dbReference type="InterPro" id="IPR000891">
    <property type="entry name" value="PYR_CT"/>
</dbReference>
<comment type="catalytic activity">
    <reaction evidence="6 8">
        <text>acetyl-CoA + 2-oxoglutarate + H2O = (2R)-homocitrate + CoA + H(+)</text>
        <dbReference type="Rhea" id="RHEA:12929"/>
        <dbReference type="ChEBI" id="CHEBI:15377"/>
        <dbReference type="ChEBI" id="CHEBI:15378"/>
        <dbReference type="ChEBI" id="CHEBI:16810"/>
        <dbReference type="ChEBI" id="CHEBI:57287"/>
        <dbReference type="ChEBI" id="CHEBI:57288"/>
        <dbReference type="ChEBI" id="CHEBI:58884"/>
        <dbReference type="EC" id="2.3.3.14"/>
    </reaction>
</comment>
<dbReference type="Pfam" id="PF22617">
    <property type="entry name" value="HCS_D2"/>
    <property type="match status" value="1"/>
</dbReference>
<evidence type="ECO:0000256" key="4">
    <source>
        <dbReference type="ARBA" id="ARBA00020735"/>
    </source>
</evidence>
<sequence length="387" mass="41900">MEQALMQHGKLSDLREVVINDTTLRDGEQSPGVAFRLEEKVQLARELSAAGVQELEIGIAAMGESERQTMQAIRSAVTDSQLMGWARMSENDLKASLGLGLDWINLSIPASRQQQMSKLGLSLGQVLARIDYVVRSAVQHGFKVSVGFEDASRAEMSDMLFMADMAQIAGAKRMRFADTLGVLDPFETFSRVHHLVSHASIEWEMHAHNDLGLATANSLAAIQAGVHSVNTTLIGLGERAGNAALEEVCVAASVMHHADIRVDLAKLPALCELAKSFSGQQVAEHKPIVGAKVFSHESGIHVDGLLKDPANYQGFAPELVGRQHQLVLGKHSGRKAVMTLLNQRGMAVSDAQQPHFLAALRAWCETNKRTPSDAELLQLLQQALAAA</sequence>
<evidence type="ECO:0000259" key="9">
    <source>
        <dbReference type="PROSITE" id="PS50991"/>
    </source>
</evidence>
<proteinExistence type="inferred from homology"/>
<dbReference type="Gene3D" id="1.10.238.260">
    <property type="match status" value="1"/>
</dbReference>
<dbReference type="InterPro" id="IPR013785">
    <property type="entry name" value="Aldolase_TIM"/>
</dbReference>
<dbReference type="GO" id="GO:0009399">
    <property type="term" value="P:nitrogen fixation"/>
    <property type="evidence" value="ECO:0007669"/>
    <property type="project" value="UniProtKB-UniRule"/>
</dbReference>
<dbReference type="PANTHER" id="PTHR42880">
    <property type="entry name" value="HOMOCITRATE SYNTHASE"/>
    <property type="match status" value="1"/>
</dbReference>
<dbReference type="EMBL" id="FNDD01000018">
    <property type="protein sequence ID" value="SDH51513.1"/>
    <property type="molecule type" value="Genomic_DNA"/>
</dbReference>
<dbReference type="Gene3D" id="3.20.20.70">
    <property type="entry name" value="Aldolase class I"/>
    <property type="match status" value="1"/>
</dbReference>
<dbReference type="RefSeq" id="WP_218122012.1">
    <property type="nucleotide sequence ID" value="NZ_FNDD01000018.1"/>
</dbReference>
<reference evidence="11" key="1">
    <citation type="submission" date="2016-10" db="EMBL/GenBank/DDBJ databases">
        <authorList>
            <person name="Varghese N."/>
            <person name="Submissions S."/>
        </authorList>
    </citation>
    <scope>NUCLEOTIDE SEQUENCE [LARGE SCALE GENOMIC DNA]</scope>
    <source>
        <strain evidence="11">CGMCC 1.10228</strain>
    </source>
</reference>
<evidence type="ECO:0000256" key="1">
    <source>
        <dbReference type="ARBA" id="ARBA00003050"/>
    </source>
</evidence>
<dbReference type="PROSITE" id="PS00815">
    <property type="entry name" value="AIPM_HOMOCIT_SYNTH_1"/>
    <property type="match status" value="1"/>
</dbReference>
<evidence type="ECO:0000256" key="2">
    <source>
        <dbReference type="ARBA" id="ARBA00006154"/>
    </source>
</evidence>
<dbReference type="NCBIfam" id="TIGR02660">
    <property type="entry name" value="nifV_homocitr"/>
    <property type="match status" value="1"/>
</dbReference>
<name>A0A1G8D1W8_9VIBR</name>
<evidence type="ECO:0000313" key="10">
    <source>
        <dbReference type="EMBL" id="SDH51513.1"/>
    </source>
</evidence>
<evidence type="ECO:0000256" key="8">
    <source>
        <dbReference type="RuleBase" id="RU367143"/>
    </source>
</evidence>
<dbReference type="PROSITE" id="PS00816">
    <property type="entry name" value="AIPM_HOMOCIT_SYNTH_2"/>
    <property type="match status" value="1"/>
</dbReference>
<evidence type="ECO:0000256" key="7">
    <source>
        <dbReference type="RuleBase" id="RU003523"/>
    </source>
</evidence>
<dbReference type="EC" id="2.3.3.14" evidence="3 8"/>
<dbReference type="GO" id="GO:0004410">
    <property type="term" value="F:homocitrate synthase activity"/>
    <property type="evidence" value="ECO:0007669"/>
    <property type="project" value="UniProtKB-UniRule"/>
</dbReference>
<keyword evidence="5 7" id="KW-0808">Transferase</keyword>